<dbReference type="Proteomes" id="UP000229561">
    <property type="component" value="Unassembled WGS sequence"/>
</dbReference>
<name>A0A2M7IH58_9BACT</name>
<proteinExistence type="predicted"/>
<accession>A0A2M7IH58</accession>
<evidence type="ECO:0000313" key="2">
    <source>
        <dbReference type="Proteomes" id="UP000229561"/>
    </source>
</evidence>
<dbReference type="EMBL" id="PFGY01000130">
    <property type="protein sequence ID" value="PIW75829.1"/>
    <property type="molecule type" value="Genomic_DNA"/>
</dbReference>
<organism evidence="1 2">
    <name type="scientific">Candidatus Portnoybacteria bacterium CG_4_8_14_3_um_filter_40_10</name>
    <dbReference type="NCBI Taxonomy" id="1974801"/>
    <lineage>
        <taxon>Bacteria</taxon>
        <taxon>Candidatus Portnoyibacteriota</taxon>
    </lineage>
</organism>
<sequence length="71" mass="7773">MNYRGSSHGGQVYPLSLPAACLTVGRAGRLQGLFHKKLISFILIIFTTKTAKIKGFDLTKASFAFILKTDL</sequence>
<dbReference type="AlphaFoldDB" id="A0A2M7IH58"/>
<reference evidence="2" key="1">
    <citation type="submission" date="2017-09" db="EMBL/GenBank/DDBJ databases">
        <title>Depth-based differentiation of microbial function through sediment-hosted aquifers and enrichment of novel symbionts in the deep terrestrial subsurface.</title>
        <authorList>
            <person name="Probst A.J."/>
            <person name="Ladd B."/>
            <person name="Jarett J.K."/>
            <person name="Geller-Mcgrath D.E."/>
            <person name="Sieber C.M.K."/>
            <person name="Emerson J.B."/>
            <person name="Anantharaman K."/>
            <person name="Thomas B.C."/>
            <person name="Malmstrom R."/>
            <person name="Stieglmeier M."/>
            <person name="Klingl A."/>
            <person name="Woyke T."/>
            <person name="Ryan C.M."/>
            <person name="Banfield J.F."/>
        </authorList>
    </citation>
    <scope>NUCLEOTIDE SEQUENCE [LARGE SCALE GENOMIC DNA]</scope>
</reference>
<evidence type="ECO:0000313" key="1">
    <source>
        <dbReference type="EMBL" id="PIW75829.1"/>
    </source>
</evidence>
<gene>
    <name evidence="1" type="ORF">CO001_04585</name>
</gene>
<protein>
    <submittedName>
        <fullName evidence="1">Uncharacterized protein</fullName>
    </submittedName>
</protein>
<comment type="caution">
    <text evidence="1">The sequence shown here is derived from an EMBL/GenBank/DDBJ whole genome shotgun (WGS) entry which is preliminary data.</text>
</comment>